<keyword evidence="1" id="KW-0175">Coiled coil</keyword>
<evidence type="ECO:0000313" key="4">
    <source>
        <dbReference type="EMBL" id="MEQ2217071.1"/>
    </source>
</evidence>
<comment type="caution">
    <text evidence="4">The sequence shown here is derived from an EMBL/GenBank/DDBJ whole genome shotgun (WGS) entry which is preliminary data.</text>
</comment>
<feature type="domain" description="Laminin" evidence="3">
    <location>
        <begin position="63"/>
        <end position="139"/>
    </location>
</feature>
<keyword evidence="5" id="KW-1185">Reference proteome</keyword>
<evidence type="ECO:0000313" key="5">
    <source>
        <dbReference type="Proteomes" id="UP001434883"/>
    </source>
</evidence>
<organism evidence="4 5">
    <name type="scientific">Xenoophorus captivus</name>
    <dbReference type="NCBI Taxonomy" id="1517983"/>
    <lineage>
        <taxon>Eukaryota</taxon>
        <taxon>Metazoa</taxon>
        <taxon>Chordata</taxon>
        <taxon>Craniata</taxon>
        <taxon>Vertebrata</taxon>
        <taxon>Euteleostomi</taxon>
        <taxon>Actinopterygii</taxon>
        <taxon>Neopterygii</taxon>
        <taxon>Teleostei</taxon>
        <taxon>Neoteleostei</taxon>
        <taxon>Acanthomorphata</taxon>
        <taxon>Ovalentaria</taxon>
        <taxon>Atherinomorphae</taxon>
        <taxon>Cyprinodontiformes</taxon>
        <taxon>Goodeidae</taxon>
        <taxon>Xenoophorus</taxon>
    </lineage>
</organism>
<sequence>FSPLLFPISRCLELICFILFADVTQEINEAKTVAEKANSTATKVNNMLRPIKEQLDQWQQAYMQKLEEHIPTLMKKLDDLQNYSVQMPNISENINRIRQLIQEARNTASKVSVPMKFNGRSAVQVRTPSNLADLAAYSSLKFYITLSETKQRKRSSDDTKPQLVFFLGNKNVCLTTASQMDILWTRGTNAYYFYNHYHLDLILVPRSNVVVVRSARTIVFKHPLGQELPEFKSKYYLGGVPEEEMPERLVGPHDETIFLF</sequence>
<evidence type="ECO:0000256" key="1">
    <source>
        <dbReference type="SAM" id="Coils"/>
    </source>
</evidence>
<feature type="coiled-coil region" evidence="1">
    <location>
        <begin position="63"/>
        <end position="107"/>
    </location>
</feature>
<dbReference type="Pfam" id="PF06009">
    <property type="entry name" value="Laminin_II"/>
    <property type="match status" value="1"/>
</dbReference>
<evidence type="ECO:0000256" key="2">
    <source>
        <dbReference type="SAM" id="SignalP"/>
    </source>
</evidence>
<dbReference type="Proteomes" id="UP001434883">
    <property type="component" value="Unassembled WGS sequence"/>
</dbReference>
<evidence type="ECO:0000259" key="3">
    <source>
        <dbReference type="Pfam" id="PF06009"/>
    </source>
</evidence>
<accession>A0ABV0SB11</accession>
<keyword evidence="2" id="KW-0732">Signal</keyword>
<reference evidence="4 5" key="1">
    <citation type="submission" date="2021-06" db="EMBL/GenBank/DDBJ databases">
        <authorList>
            <person name="Palmer J.M."/>
        </authorList>
    </citation>
    <scope>NUCLEOTIDE SEQUENCE [LARGE SCALE GENOMIC DNA]</scope>
    <source>
        <strain evidence="4 5">XC_2019</strain>
        <tissue evidence="4">Muscle</tissue>
    </source>
</reference>
<dbReference type="EMBL" id="JAHRIN010075648">
    <property type="protein sequence ID" value="MEQ2217071.1"/>
    <property type="molecule type" value="Genomic_DNA"/>
</dbReference>
<proteinExistence type="predicted"/>
<feature type="chain" id="PRO_5047497170" description="Laminin domain-containing protein" evidence="2">
    <location>
        <begin position="27"/>
        <end position="260"/>
    </location>
</feature>
<dbReference type="InterPro" id="IPR010307">
    <property type="entry name" value="Laminin_dom_II"/>
</dbReference>
<feature type="signal peptide" evidence="2">
    <location>
        <begin position="1"/>
        <end position="26"/>
    </location>
</feature>
<gene>
    <name evidence="4" type="ORF">XENOCAPTIV_012981</name>
</gene>
<feature type="non-terminal residue" evidence="4">
    <location>
        <position position="1"/>
    </location>
</feature>
<protein>
    <recommendedName>
        <fullName evidence="3">Laminin domain-containing protein</fullName>
    </recommendedName>
</protein>
<name>A0ABV0SB11_9TELE</name>